<dbReference type="Gene3D" id="3.90.190.10">
    <property type="entry name" value="Protein tyrosine phosphatase superfamily"/>
    <property type="match status" value="1"/>
</dbReference>
<dbReference type="InterPro" id="IPR051281">
    <property type="entry name" value="Dual-spec_lipid-protein_phosph"/>
</dbReference>
<evidence type="ECO:0000256" key="1">
    <source>
        <dbReference type="ARBA" id="ARBA00022801"/>
    </source>
</evidence>
<dbReference type="SUPFAM" id="SSF52799">
    <property type="entry name" value="(Phosphotyrosine protein) phosphatases II"/>
    <property type="match status" value="1"/>
</dbReference>
<dbReference type="AlphaFoldDB" id="A0A6A4X8E4"/>
<dbReference type="PROSITE" id="PS50056">
    <property type="entry name" value="TYR_PHOSPHATASE_2"/>
    <property type="match status" value="1"/>
</dbReference>
<proteinExistence type="predicted"/>
<evidence type="ECO:0000259" key="3">
    <source>
        <dbReference type="PROSITE" id="PS51181"/>
    </source>
</evidence>
<organism evidence="4 5">
    <name type="scientific">Amphibalanus amphitrite</name>
    <name type="common">Striped barnacle</name>
    <name type="synonym">Balanus amphitrite</name>
    <dbReference type="NCBI Taxonomy" id="1232801"/>
    <lineage>
        <taxon>Eukaryota</taxon>
        <taxon>Metazoa</taxon>
        <taxon>Ecdysozoa</taxon>
        <taxon>Arthropoda</taxon>
        <taxon>Crustacea</taxon>
        <taxon>Multicrustacea</taxon>
        <taxon>Cirripedia</taxon>
        <taxon>Thoracica</taxon>
        <taxon>Thoracicalcarea</taxon>
        <taxon>Balanomorpha</taxon>
        <taxon>Balanoidea</taxon>
        <taxon>Balanidae</taxon>
        <taxon>Amphibalaninae</taxon>
        <taxon>Amphibalanus</taxon>
    </lineage>
</organism>
<dbReference type="InterPro" id="IPR029021">
    <property type="entry name" value="Prot-tyrosine_phosphatase-like"/>
</dbReference>
<dbReference type="InterPro" id="IPR000387">
    <property type="entry name" value="Tyr_Pase_dom"/>
</dbReference>
<feature type="domain" description="Phosphatase tensin-type" evidence="3">
    <location>
        <begin position="23"/>
        <end position="193"/>
    </location>
</feature>
<dbReference type="Proteomes" id="UP000440578">
    <property type="component" value="Unassembled WGS sequence"/>
</dbReference>
<dbReference type="GO" id="GO:0005829">
    <property type="term" value="C:cytosol"/>
    <property type="evidence" value="ECO:0007669"/>
    <property type="project" value="TreeGrafter"/>
</dbReference>
<dbReference type="GO" id="GO:0016314">
    <property type="term" value="F:phosphatidylinositol-3,4,5-trisphosphate 3-phosphatase activity"/>
    <property type="evidence" value="ECO:0007669"/>
    <property type="project" value="TreeGrafter"/>
</dbReference>
<name>A0A6A4X8E4_AMPAM</name>
<evidence type="ECO:0000259" key="2">
    <source>
        <dbReference type="PROSITE" id="PS50056"/>
    </source>
</evidence>
<comment type="caution">
    <text evidence="4">The sequence shown here is derived from an EMBL/GenBank/DDBJ whole genome shotgun (WGS) entry which is preliminary data.</text>
</comment>
<protein>
    <submittedName>
        <fullName evidence="4">Phosphatidylinositol 3,4,5-trisphosphate 3-phosphatase and dual-specificity protein phosphatase PTEN</fullName>
    </submittedName>
</protein>
<dbReference type="SMART" id="SM01301">
    <property type="entry name" value="PTPlike_phytase"/>
    <property type="match status" value="1"/>
</dbReference>
<keyword evidence="5" id="KW-1185">Reference proteome</keyword>
<accession>A0A6A4X8E4</accession>
<dbReference type="PANTHER" id="PTHR12305">
    <property type="entry name" value="PHOSPHATASE WITH HOMOLOGY TO TENSIN"/>
    <property type="match status" value="1"/>
</dbReference>
<sequence length="193" mass="21972">MFPGDLLRNAMAPVKTLVSKKKRRLVEDGFNLDLSYITDRIIAMGFPANNFEALYRNDADEVVDFLWDRHGDRFFVYNLCRERRYDQSRFAGRLQHVPLRDHHPPPLAAIRPFCEHAHDWLTADDEHVIVVHCKAGKGRTGVMVCSYLLYAGLASSPEQAMELFAQRRTSDGKGNHHPQSEALRRLLLSAAAG</sequence>
<keyword evidence="1" id="KW-0378">Hydrolase</keyword>
<evidence type="ECO:0000313" key="5">
    <source>
        <dbReference type="Proteomes" id="UP000440578"/>
    </source>
</evidence>
<dbReference type="PROSITE" id="PS51181">
    <property type="entry name" value="PPASE_TENSIN"/>
    <property type="match status" value="1"/>
</dbReference>
<dbReference type="InterPro" id="IPR029023">
    <property type="entry name" value="Tensin_phosphatase"/>
</dbReference>
<dbReference type="Pfam" id="PF22785">
    <property type="entry name" value="Tc-R-P"/>
    <property type="match status" value="1"/>
</dbReference>
<dbReference type="PROSITE" id="PS00383">
    <property type="entry name" value="TYR_PHOSPHATASE_1"/>
    <property type="match status" value="1"/>
</dbReference>
<evidence type="ECO:0000313" key="4">
    <source>
        <dbReference type="EMBL" id="KAF0311298.1"/>
    </source>
</evidence>
<dbReference type="OrthoDB" id="16692at2759"/>
<dbReference type="EMBL" id="VIIS01000246">
    <property type="protein sequence ID" value="KAF0311298.1"/>
    <property type="molecule type" value="Genomic_DNA"/>
</dbReference>
<dbReference type="InterPro" id="IPR016130">
    <property type="entry name" value="Tyr_Pase_AS"/>
</dbReference>
<reference evidence="4 5" key="1">
    <citation type="submission" date="2019-07" db="EMBL/GenBank/DDBJ databases">
        <title>Draft genome assembly of a fouling barnacle, Amphibalanus amphitrite (Darwin, 1854): The first reference genome for Thecostraca.</title>
        <authorList>
            <person name="Kim W."/>
        </authorList>
    </citation>
    <scope>NUCLEOTIDE SEQUENCE [LARGE SCALE GENOMIC DNA]</scope>
    <source>
        <strain evidence="4">SNU_AA5</strain>
        <tissue evidence="4">Soma without cirri and trophi</tissue>
    </source>
</reference>
<gene>
    <name evidence="4" type="primary">PTEN_0</name>
    <name evidence="4" type="ORF">FJT64_017853</name>
</gene>
<feature type="domain" description="Tyrosine specific protein phosphatases" evidence="2">
    <location>
        <begin position="129"/>
        <end position="168"/>
    </location>
</feature>